<reference evidence="2" key="2">
    <citation type="submission" date="2019-03" db="EMBL/GenBank/DDBJ databases">
        <authorList>
            <person name="Chen S.-C."/>
            <person name="Wu S.-Y."/>
            <person name="Lai M.-C."/>
        </authorList>
    </citation>
    <scope>NUCLEOTIDE SEQUENCE</scope>
    <source>
        <strain evidence="2">ML15</strain>
    </source>
</reference>
<evidence type="ECO:0000313" key="2">
    <source>
        <dbReference type="EMBL" id="QYZ78832.1"/>
    </source>
</evidence>
<accession>A0A8G1A096</accession>
<dbReference type="OrthoDB" id="132173at2157"/>
<proteinExistence type="predicted"/>
<evidence type="ECO:0000256" key="1">
    <source>
        <dbReference type="SAM" id="Phobius"/>
    </source>
</evidence>
<sequence length="176" mass="19906">MTEVRFREVQHLSHPLIWLIVIGITALAWWSAVQQLFLGVPFGTNPAPDEVVVLIFVIFGLLFPLFALVMTLTVEMREDGIYYRLFPLHLTFRVIPWVEIRDMEACTYRPLAEFGGWGIRWGGRNRRAYTTGGNRGVRVHLRDGRMILLGSREPEVLVAAGRTVRGAPACPCTSQA</sequence>
<dbReference type="Proteomes" id="UP000826709">
    <property type="component" value="Chromosome"/>
</dbReference>
<keyword evidence="1" id="KW-0812">Transmembrane</keyword>
<dbReference type="AlphaFoldDB" id="A0A8G1A096"/>
<gene>
    <name evidence="2" type="ORF">E2N92_05005</name>
</gene>
<evidence type="ECO:0000313" key="3">
    <source>
        <dbReference type="Proteomes" id="UP000826709"/>
    </source>
</evidence>
<dbReference type="Pfam" id="PF19638">
    <property type="entry name" value="DUF6141"/>
    <property type="match status" value="1"/>
</dbReference>
<dbReference type="EMBL" id="CP037968">
    <property type="protein sequence ID" value="QYZ78832.1"/>
    <property type="molecule type" value="Genomic_DNA"/>
</dbReference>
<keyword evidence="1" id="KW-0472">Membrane</keyword>
<dbReference type="InterPro" id="IPR046139">
    <property type="entry name" value="DUF6141"/>
</dbReference>
<name>A0A8G1A096_9EURY</name>
<organism evidence="2 3">
    <name type="scientific">Methanofollis formosanus</name>
    <dbReference type="NCBI Taxonomy" id="299308"/>
    <lineage>
        <taxon>Archaea</taxon>
        <taxon>Methanobacteriati</taxon>
        <taxon>Methanobacteriota</taxon>
        <taxon>Stenosarchaea group</taxon>
        <taxon>Methanomicrobia</taxon>
        <taxon>Methanomicrobiales</taxon>
        <taxon>Methanomicrobiaceae</taxon>
        <taxon>Methanofollis</taxon>
    </lineage>
</organism>
<feature type="transmembrane region" description="Helical" evidence="1">
    <location>
        <begin position="12"/>
        <end position="31"/>
    </location>
</feature>
<feature type="transmembrane region" description="Helical" evidence="1">
    <location>
        <begin position="51"/>
        <end position="74"/>
    </location>
</feature>
<dbReference type="RefSeq" id="WP_220682601.1">
    <property type="nucleotide sequence ID" value="NZ_CP037968.1"/>
</dbReference>
<dbReference type="KEGG" id="mfk:E2N92_05005"/>
<keyword evidence="3" id="KW-1185">Reference proteome</keyword>
<reference evidence="2" key="1">
    <citation type="journal article" date="2005" name="Int. J. Syst. Evol. Microbiol.">
        <title>Methanofollis formosanus sp. nov., isolated from a fish pond.</title>
        <authorList>
            <person name="Wu S.Y."/>
            <person name="Chen S.C."/>
            <person name="Lai M.C."/>
        </authorList>
    </citation>
    <scope>NUCLEOTIDE SEQUENCE</scope>
    <source>
        <strain evidence="2">ML15</strain>
    </source>
</reference>
<protein>
    <submittedName>
        <fullName evidence="2">Uncharacterized protein</fullName>
    </submittedName>
</protein>
<keyword evidence="1" id="KW-1133">Transmembrane helix</keyword>